<reference evidence="1" key="1">
    <citation type="submission" date="2023-06" db="EMBL/GenBank/DDBJ databases">
        <authorList>
            <person name="Kurt Z."/>
        </authorList>
    </citation>
    <scope>NUCLEOTIDE SEQUENCE</scope>
</reference>
<accession>A0AA86RGZ6</accession>
<sequence length="197" mass="23561">MKCVHSTLMQSQTCTKCAKHVENTKVANFYKNINKRYYSKPYLLRVGLKLRPEPILINFDCFFFVERSDEMVECEFTNAFEYEDGAVFYFNNYKIQCGQISHLKQFIQRSVIFKSVNPNWQVLKQLMDPFFTFPFIFWTDEVVDLNVFGSQTTVLVVDAVENTVDYKGNYNIVCLDWFHYIHNIFNNIWKQYYTDIK</sequence>
<protein>
    <submittedName>
        <fullName evidence="2">Hypothetical_protein</fullName>
    </submittedName>
</protein>
<proteinExistence type="predicted"/>
<dbReference type="EMBL" id="CAXDID020000412">
    <property type="protein sequence ID" value="CAL6088874.1"/>
    <property type="molecule type" value="Genomic_DNA"/>
</dbReference>
<evidence type="ECO:0000313" key="1">
    <source>
        <dbReference type="EMBL" id="CAI9974573.1"/>
    </source>
</evidence>
<keyword evidence="3" id="KW-1185">Reference proteome</keyword>
<dbReference type="Proteomes" id="UP001642409">
    <property type="component" value="Unassembled WGS sequence"/>
</dbReference>
<name>A0AA86RGZ6_9EUKA</name>
<organism evidence="1">
    <name type="scientific">Hexamita inflata</name>
    <dbReference type="NCBI Taxonomy" id="28002"/>
    <lineage>
        <taxon>Eukaryota</taxon>
        <taxon>Metamonada</taxon>
        <taxon>Diplomonadida</taxon>
        <taxon>Hexamitidae</taxon>
        <taxon>Hexamitinae</taxon>
        <taxon>Hexamita</taxon>
    </lineage>
</organism>
<evidence type="ECO:0000313" key="3">
    <source>
        <dbReference type="Proteomes" id="UP001642409"/>
    </source>
</evidence>
<dbReference type="EMBL" id="CATOUU010001151">
    <property type="protein sequence ID" value="CAI9974573.1"/>
    <property type="molecule type" value="Genomic_DNA"/>
</dbReference>
<dbReference type="AlphaFoldDB" id="A0AA86RGZ6"/>
<gene>
    <name evidence="1" type="ORF">HINF_LOCUS62218</name>
    <name evidence="2" type="ORF">HINF_LOCUS64359</name>
</gene>
<comment type="caution">
    <text evidence="1">The sequence shown here is derived from an EMBL/GenBank/DDBJ whole genome shotgun (WGS) entry which is preliminary data.</text>
</comment>
<evidence type="ECO:0000313" key="2">
    <source>
        <dbReference type="EMBL" id="CAL6088874.1"/>
    </source>
</evidence>
<reference evidence="2 3" key="2">
    <citation type="submission" date="2024-07" db="EMBL/GenBank/DDBJ databases">
        <authorList>
            <person name="Akdeniz Z."/>
        </authorList>
    </citation>
    <scope>NUCLEOTIDE SEQUENCE [LARGE SCALE GENOMIC DNA]</scope>
</reference>